<keyword evidence="2" id="KW-0106">Calcium</keyword>
<dbReference type="EMBL" id="PYSW02000027">
    <property type="protein sequence ID" value="KAG2381530.1"/>
    <property type="molecule type" value="Genomic_DNA"/>
</dbReference>
<sequence>MPFAFLDSLSITVKRAADLEAADFNGKSDPYVLVQAKSLSTDAIPSYLKDIAKGWKQKTSVKKKNLNPEWNETKTFYHLDYLDKKNEGIKLLFKVYDWDMLSRDDFIGKAELILHNDKLEHEKVYEETLKLQDVKSGTLYISYKLCRHEQYVLDHEYSYIPLGTNPNLAAQLCVPKDFTMLSSSEVSGSHAAVLANMNTGHVIVVTYCKIGELNWDQVSKNLTEERFREMKKEYSKVEIGEKKDLVPEAHAKNKEITHILEIPLTVEKKGLAMFATMRMVGHSNGVLMIYVYTEPKTGFGSYRKGEDYVKKVSENSTVY</sequence>
<evidence type="ECO:0000256" key="1">
    <source>
        <dbReference type="ARBA" id="ARBA00022723"/>
    </source>
</evidence>
<name>A0AA88KJG4_NAELO</name>
<keyword evidence="5" id="KW-1185">Reference proteome</keyword>
<organism evidence="4 5">
    <name type="scientific">Naegleria lovaniensis</name>
    <name type="common">Amoeba</name>
    <dbReference type="NCBI Taxonomy" id="51637"/>
    <lineage>
        <taxon>Eukaryota</taxon>
        <taxon>Discoba</taxon>
        <taxon>Heterolobosea</taxon>
        <taxon>Tetramitia</taxon>
        <taxon>Eutetramitia</taxon>
        <taxon>Vahlkampfiidae</taxon>
        <taxon>Naegleria</taxon>
    </lineage>
</organism>
<dbReference type="AlphaFoldDB" id="A0AA88KJG4"/>
<dbReference type="Gene3D" id="2.60.40.150">
    <property type="entry name" value="C2 domain"/>
    <property type="match status" value="1"/>
</dbReference>
<evidence type="ECO:0000256" key="2">
    <source>
        <dbReference type="ARBA" id="ARBA00022837"/>
    </source>
</evidence>
<comment type="caution">
    <text evidence="4">The sequence shown here is derived from an EMBL/GenBank/DDBJ whole genome shotgun (WGS) entry which is preliminary data.</text>
</comment>
<dbReference type="PANTHER" id="PTHR45911">
    <property type="entry name" value="C2 DOMAIN-CONTAINING PROTEIN"/>
    <property type="match status" value="1"/>
</dbReference>
<dbReference type="InterPro" id="IPR000008">
    <property type="entry name" value="C2_dom"/>
</dbReference>
<dbReference type="SUPFAM" id="SSF49562">
    <property type="entry name" value="C2 domain (Calcium/lipid-binding domain, CaLB)"/>
    <property type="match status" value="1"/>
</dbReference>
<keyword evidence="1" id="KW-0479">Metal-binding</keyword>
<proteinExistence type="predicted"/>
<dbReference type="Proteomes" id="UP000816034">
    <property type="component" value="Unassembled WGS sequence"/>
</dbReference>
<feature type="domain" description="C2" evidence="3">
    <location>
        <begin position="1"/>
        <end position="129"/>
    </location>
</feature>
<dbReference type="PROSITE" id="PS50004">
    <property type="entry name" value="C2"/>
    <property type="match status" value="1"/>
</dbReference>
<dbReference type="Pfam" id="PF00168">
    <property type="entry name" value="C2"/>
    <property type="match status" value="1"/>
</dbReference>
<dbReference type="CDD" id="cd00030">
    <property type="entry name" value="C2"/>
    <property type="match status" value="1"/>
</dbReference>
<reference evidence="4 5" key="1">
    <citation type="journal article" date="2018" name="BMC Genomics">
        <title>The genome of Naegleria lovaniensis, the basis for a comparative approach to unravel pathogenicity factors of the human pathogenic amoeba N. fowleri.</title>
        <authorList>
            <person name="Liechti N."/>
            <person name="Schurch N."/>
            <person name="Bruggmann R."/>
            <person name="Wittwer M."/>
        </authorList>
    </citation>
    <scope>NUCLEOTIDE SEQUENCE [LARGE SCALE GENOMIC DNA]</scope>
    <source>
        <strain evidence="4 5">ATCC 30569</strain>
    </source>
</reference>
<dbReference type="RefSeq" id="XP_044547210.1">
    <property type="nucleotide sequence ID" value="XM_044696388.1"/>
</dbReference>
<evidence type="ECO:0000259" key="3">
    <source>
        <dbReference type="PROSITE" id="PS50004"/>
    </source>
</evidence>
<accession>A0AA88KJG4</accession>
<dbReference type="SMART" id="SM00239">
    <property type="entry name" value="C2"/>
    <property type="match status" value="1"/>
</dbReference>
<gene>
    <name evidence="4" type="ORF">C9374_006519</name>
</gene>
<dbReference type="InterPro" id="IPR035892">
    <property type="entry name" value="C2_domain_sf"/>
</dbReference>
<protein>
    <recommendedName>
        <fullName evidence="3">C2 domain-containing protein</fullName>
    </recommendedName>
</protein>
<evidence type="ECO:0000313" key="4">
    <source>
        <dbReference type="EMBL" id="KAG2381530.1"/>
    </source>
</evidence>
<dbReference type="GO" id="GO:0046872">
    <property type="term" value="F:metal ion binding"/>
    <property type="evidence" value="ECO:0007669"/>
    <property type="project" value="UniProtKB-KW"/>
</dbReference>
<evidence type="ECO:0000313" key="5">
    <source>
        <dbReference type="Proteomes" id="UP000816034"/>
    </source>
</evidence>
<dbReference type="GeneID" id="68098973"/>